<dbReference type="InterPro" id="IPR023346">
    <property type="entry name" value="Lysozyme-like_dom_sf"/>
</dbReference>
<dbReference type="InterPro" id="IPR005074">
    <property type="entry name" value="Peptidase_C39"/>
</dbReference>
<evidence type="ECO:0000259" key="3">
    <source>
        <dbReference type="PROSITE" id="PS50990"/>
    </source>
</evidence>
<dbReference type="GO" id="GO:0016020">
    <property type="term" value="C:membrane"/>
    <property type="evidence" value="ECO:0007669"/>
    <property type="project" value="InterPro"/>
</dbReference>
<dbReference type="PANTHER" id="PTHR32282:SF33">
    <property type="entry name" value="PEPTIDOGLYCAN GLYCOSYLTRANSFERASE"/>
    <property type="match status" value="1"/>
</dbReference>
<dbReference type="InterPro" id="IPR009683">
    <property type="entry name" value="Extensin-like_C"/>
</dbReference>
<dbReference type="AlphaFoldDB" id="A0A9N7L9I5"/>
<dbReference type="InterPro" id="IPR050396">
    <property type="entry name" value="Glycosyltr_51/Transpeptidase"/>
</dbReference>
<dbReference type="SUPFAM" id="SSF53955">
    <property type="entry name" value="Lysozyme-like"/>
    <property type="match status" value="1"/>
</dbReference>
<reference evidence="4 5" key="1">
    <citation type="journal article" date="2019" name="Int. J. Syst. Evol. Microbiol.">
        <title>Capsulimonas corticalis gen. nov., sp. nov., an aerobic capsulated bacterium, of a novel bacterial order, Capsulimonadales ord. nov., of the class Armatimonadia of the phylum Armatimonadetes.</title>
        <authorList>
            <person name="Li J."/>
            <person name="Kudo C."/>
            <person name="Tonouchi A."/>
        </authorList>
    </citation>
    <scope>NUCLEOTIDE SEQUENCE [LARGE SCALE GENOMIC DNA]</scope>
    <source>
        <strain evidence="4 5">AX-7</strain>
    </source>
</reference>
<accession>A0A9N7L9I5</accession>
<organism evidence="4 5">
    <name type="scientific">Capsulimonas corticalis</name>
    <dbReference type="NCBI Taxonomy" id="2219043"/>
    <lineage>
        <taxon>Bacteria</taxon>
        <taxon>Bacillati</taxon>
        <taxon>Armatimonadota</taxon>
        <taxon>Armatimonadia</taxon>
        <taxon>Capsulimonadales</taxon>
        <taxon>Capsulimonadaceae</taxon>
        <taxon>Capsulimonas</taxon>
    </lineage>
</organism>
<dbReference type="PROSITE" id="PS50990">
    <property type="entry name" value="PEPTIDASE_C39"/>
    <property type="match status" value="1"/>
</dbReference>
<dbReference type="Pfam" id="PF06904">
    <property type="entry name" value="Extensin-like_C"/>
    <property type="match status" value="1"/>
</dbReference>
<dbReference type="KEGG" id="ccot:CCAX7_59780"/>
<evidence type="ECO:0000256" key="1">
    <source>
        <dbReference type="ARBA" id="ARBA00022679"/>
    </source>
</evidence>
<dbReference type="PANTHER" id="PTHR32282">
    <property type="entry name" value="BINDING PROTEIN TRANSPEPTIDASE, PUTATIVE-RELATED"/>
    <property type="match status" value="1"/>
</dbReference>
<name>A0A9N7L9I5_9BACT</name>
<evidence type="ECO:0000313" key="5">
    <source>
        <dbReference type="Proteomes" id="UP000287394"/>
    </source>
</evidence>
<dbReference type="Pfam" id="PF00912">
    <property type="entry name" value="Transgly"/>
    <property type="match status" value="1"/>
</dbReference>
<evidence type="ECO:0000313" key="4">
    <source>
        <dbReference type="EMBL" id="BDI33927.1"/>
    </source>
</evidence>
<dbReference type="Proteomes" id="UP000287394">
    <property type="component" value="Chromosome"/>
</dbReference>
<feature type="domain" description="Peptidase C39" evidence="3">
    <location>
        <begin position="371"/>
        <end position="498"/>
    </location>
</feature>
<dbReference type="InterPro" id="IPR036950">
    <property type="entry name" value="PBP_transglycosylase"/>
</dbReference>
<dbReference type="GO" id="GO:0006508">
    <property type="term" value="P:proteolysis"/>
    <property type="evidence" value="ECO:0007669"/>
    <property type="project" value="InterPro"/>
</dbReference>
<dbReference type="EMBL" id="AP025739">
    <property type="protein sequence ID" value="BDI33927.1"/>
    <property type="molecule type" value="Genomic_DNA"/>
</dbReference>
<evidence type="ECO:0000256" key="2">
    <source>
        <dbReference type="SAM" id="MobiDB-lite"/>
    </source>
</evidence>
<dbReference type="GO" id="GO:0008233">
    <property type="term" value="F:peptidase activity"/>
    <property type="evidence" value="ECO:0007669"/>
    <property type="project" value="InterPro"/>
</dbReference>
<dbReference type="GO" id="GO:0005524">
    <property type="term" value="F:ATP binding"/>
    <property type="evidence" value="ECO:0007669"/>
    <property type="project" value="InterPro"/>
</dbReference>
<gene>
    <name evidence="4" type="ORF">CCAX7_59780</name>
</gene>
<dbReference type="Gene3D" id="3.90.70.10">
    <property type="entry name" value="Cysteine proteinases"/>
    <property type="match status" value="1"/>
</dbReference>
<feature type="region of interest" description="Disordered" evidence="2">
    <location>
        <begin position="319"/>
        <end position="341"/>
    </location>
</feature>
<keyword evidence="1" id="KW-0808">Transferase</keyword>
<dbReference type="Gene3D" id="1.10.3810.10">
    <property type="entry name" value="Biosynthetic peptidoglycan transglycosylase-like"/>
    <property type="match status" value="1"/>
</dbReference>
<proteinExistence type="predicted"/>
<dbReference type="Pfam" id="PF03412">
    <property type="entry name" value="Peptidase_C39"/>
    <property type="match status" value="1"/>
</dbReference>
<dbReference type="GO" id="GO:0008955">
    <property type="term" value="F:peptidoglycan glycosyltransferase activity"/>
    <property type="evidence" value="ECO:0007669"/>
    <property type="project" value="TreeGrafter"/>
</dbReference>
<sequence length="503" mass="56723">MQDATIAMEDHAFYRHHGFDWIAMHHALRVDLSEGQVKEGGSTITQQLAKNLFLTSDRTIWRKIEEAAYTLELERMLPKSRILELYLNTIDYGMGQRGLKAAAQYYFHKTPDKLTLAESAILVGIVSDPMQKQVDPQRLIVGQHTAFSRIRYFFPNRYSQEQCDLASGYPLNMLVYPNKDAWDRGATCEIPADWHGVKFYFFENPYEPLPIDNASLSLKVRLAGFLVEAHQHLHVVGIDHLGVYNDRSTRQEEKVISSHAYGQAIDISGFRFADGSRVSVKDHNNPKVMARLAPLEAMLNRHFDAVVDWNDDPKRHQTHFHTEVKGPRSTTPRPVQDPPAKSVEETMAEIHQTKHLPARIATWLSGTFVRQTTGHSCGEACVAAILSDYLKKPTSELQLMHLLDTGGARCTRSDELIRAFKAHGVQTVDTVATSDELLDDIATTGIPAIVTLTRPTEHWIVVVGEWGDYLLVSDPQRGNLLLPKNEFYARSDGESVCVEKANL</sequence>
<protein>
    <recommendedName>
        <fullName evidence="3">Peptidase C39 domain-containing protein</fullName>
    </recommendedName>
</protein>
<dbReference type="InterPro" id="IPR001264">
    <property type="entry name" value="Glyco_trans_51"/>
</dbReference>
<keyword evidence="5" id="KW-1185">Reference proteome</keyword>